<evidence type="ECO:0000256" key="3">
    <source>
        <dbReference type="ARBA" id="ARBA00012438"/>
    </source>
</evidence>
<dbReference type="PANTHER" id="PTHR34220">
    <property type="entry name" value="SENSOR HISTIDINE KINASE YPDA"/>
    <property type="match status" value="1"/>
</dbReference>
<evidence type="ECO:0000256" key="11">
    <source>
        <dbReference type="ARBA" id="ARBA00022989"/>
    </source>
</evidence>
<protein>
    <recommendedName>
        <fullName evidence="3">histidine kinase</fullName>
        <ecNumber evidence="3">2.7.13.3</ecNumber>
    </recommendedName>
</protein>
<evidence type="ECO:0000256" key="6">
    <source>
        <dbReference type="ARBA" id="ARBA00022679"/>
    </source>
</evidence>
<evidence type="ECO:0000256" key="12">
    <source>
        <dbReference type="ARBA" id="ARBA00023012"/>
    </source>
</evidence>
<dbReference type="SMART" id="SM00304">
    <property type="entry name" value="HAMP"/>
    <property type="match status" value="1"/>
</dbReference>
<evidence type="ECO:0000259" key="15">
    <source>
        <dbReference type="PROSITE" id="PS50109"/>
    </source>
</evidence>
<keyword evidence="4" id="KW-1003">Cell membrane</keyword>
<keyword evidence="12" id="KW-0902">Two-component regulatory system</keyword>
<dbReference type="RefSeq" id="WP_245976551.1">
    <property type="nucleotide sequence ID" value="NZ_QPJD01000016.1"/>
</dbReference>
<keyword evidence="5" id="KW-0597">Phosphoprotein</keyword>
<dbReference type="CDD" id="cd06225">
    <property type="entry name" value="HAMP"/>
    <property type="match status" value="1"/>
</dbReference>
<evidence type="ECO:0000256" key="7">
    <source>
        <dbReference type="ARBA" id="ARBA00022692"/>
    </source>
</evidence>
<feature type="transmembrane region" description="Helical" evidence="14">
    <location>
        <begin position="293"/>
        <end position="313"/>
    </location>
</feature>
<dbReference type="Gene3D" id="6.10.340.10">
    <property type="match status" value="1"/>
</dbReference>
<sequence>MISGWQQKWRSMFVKFSAAFILVGLIPLLALSFFSVQTFTGHVERYTSNNLQQMILYMSYNLNSVFKEYDEISKLMYTGRYDELYGSGNNQTHYVNDLEQINSVPINGFLKTILYSDSFIRSTYFVRALDNKLYYQAKENLTFMSDDLPVEQWLEQLRKQPNRVVSFPMHPEIYYFGSDKKVFTIGRNLIDISGTLTSEPKVIGTLFFDVDVAVFDQFFKELSLSENDELYVLDHADNIYFSNINILGSKHDVLMDSNEQTLVLKEPLPFLDGQVVALFEKKNLYEQLGTTRFAVYWAIAICAIVLIVMGGWFSRKLAEPISRLIKQMMKVESGNLEAQVEIKGNDEMGRLGHGFNRMVEKLQVFINEAYVAEIKRKQVELNALKSQIRPHYLYNTLEVIRMNAVHSDADEVADMILSLSNQLKYVIDYGEDWVTLERELDHLKDYFYIIQVRFENRFELRYDISEQVDLSWRVLKLSLQPIVENAIQHGVRMKGKGTIGISIERLDDKLAITVYDDGVGMEKEQLERLNETLSDQRAPSKNVGIKNVQDRIKSVCGDEFGLTISSRKHVGTSVLMILPIKEDD</sequence>
<dbReference type="EC" id="2.7.13.3" evidence="3"/>
<dbReference type="GO" id="GO:0000155">
    <property type="term" value="F:phosphorelay sensor kinase activity"/>
    <property type="evidence" value="ECO:0007669"/>
    <property type="project" value="InterPro"/>
</dbReference>
<feature type="domain" description="HAMP" evidence="16">
    <location>
        <begin position="315"/>
        <end position="367"/>
    </location>
</feature>
<dbReference type="Pfam" id="PF00672">
    <property type="entry name" value="HAMP"/>
    <property type="match status" value="1"/>
</dbReference>
<reference evidence="17 18" key="1">
    <citation type="submission" date="2018-07" db="EMBL/GenBank/DDBJ databases">
        <title>Genomic Encyclopedia of Type Strains, Phase III (KMG-III): the genomes of soil and plant-associated and newly described type strains.</title>
        <authorList>
            <person name="Whitman W."/>
        </authorList>
    </citation>
    <scope>NUCLEOTIDE SEQUENCE [LARGE SCALE GENOMIC DNA]</scope>
    <source>
        <strain evidence="17 18">CECT 7506</strain>
    </source>
</reference>
<evidence type="ECO:0000256" key="5">
    <source>
        <dbReference type="ARBA" id="ARBA00022553"/>
    </source>
</evidence>
<evidence type="ECO:0000256" key="1">
    <source>
        <dbReference type="ARBA" id="ARBA00000085"/>
    </source>
</evidence>
<gene>
    <name evidence="17" type="ORF">DFP97_11674</name>
</gene>
<dbReference type="SUPFAM" id="SSF55874">
    <property type="entry name" value="ATPase domain of HSP90 chaperone/DNA topoisomerase II/histidine kinase"/>
    <property type="match status" value="1"/>
</dbReference>
<dbReference type="InterPro" id="IPR003660">
    <property type="entry name" value="HAMP_dom"/>
</dbReference>
<evidence type="ECO:0000259" key="16">
    <source>
        <dbReference type="PROSITE" id="PS50885"/>
    </source>
</evidence>
<accession>A0A368VNR5</accession>
<keyword evidence="11 14" id="KW-1133">Transmembrane helix</keyword>
<dbReference type="Proteomes" id="UP000252415">
    <property type="component" value="Unassembled WGS sequence"/>
</dbReference>
<keyword evidence="7 14" id="KW-0812">Transmembrane</keyword>
<evidence type="ECO:0000256" key="4">
    <source>
        <dbReference type="ARBA" id="ARBA00022475"/>
    </source>
</evidence>
<dbReference type="PANTHER" id="PTHR34220:SF11">
    <property type="entry name" value="SENSOR PROTEIN KINASE HPTS"/>
    <property type="match status" value="1"/>
</dbReference>
<evidence type="ECO:0000256" key="10">
    <source>
        <dbReference type="ARBA" id="ARBA00022840"/>
    </source>
</evidence>
<dbReference type="SUPFAM" id="SSF158472">
    <property type="entry name" value="HAMP domain-like"/>
    <property type="match status" value="1"/>
</dbReference>
<proteinExistence type="predicted"/>
<keyword evidence="9 17" id="KW-0418">Kinase</keyword>
<organism evidence="17 18">
    <name type="scientific">Paenibacillus prosopidis</name>
    <dbReference type="NCBI Taxonomy" id="630520"/>
    <lineage>
        <taxon>Bacteria</taxon>
        <taxon>Bacillati</taxon>
        <taxon>Bacillota</taxon>
        <taxon>Bacilli</taxon>
        <taxon>Bacillales</taxon>
        <taxon>Paenibacillaceae</taxon>
        <taxon>Paenibacillus</taxon>
    </lineage>
</organism>
<dbReference type="Gene3D" id="3.30.565.10">
    <property type="entry name" value="Histidine kinase-like ATPase, C-terminal domain"/>
    <property type="match status" value="1"/>
</dbReference>
<comment type="subcellular location">
    <subcellularLocation>
        <location evidence="2">Cell membrane</location>
        <topology evidence="2">Multi-pass membrane protein</topology>
    </subcellularLocation>
</comment>
<evidence type="ECO:0000256" key="2">
    <source>
        <dbReference type="ARBA" id="ARBA00004651"/>
    </source>
</evidence>
<dbReference type="EMBL" id="QPJD01000016">
    <property type="protein sequence ID" value="RCW42512.1"/>
    <property type="molecule type" value="Genomic_DNA"/>
</dbReference>
<keyword evidence="10" id="KW-0067">ATP-binding</keyword>
<comment type="caution">
    <text evidence="17">The sequence shown here is derived from an EMBL/GenBank/DDBJ whole genome shotgun (WGS) entry which is preliminary data.</text>
</comment>
<dbReference type="Pfam" id="PF02518">
    <property type="entry name" value="HATPase_c"/>
    <property type="match status" value="1"/>
</dbReference>
<dbReference type="InterPro" id="IPR003594">
    <property type="entry name" value="HATPase_dom"/>
</dbReference>
<dbReference type="GO" id="GO:0005524">
    <property type="term" value="F:ATP binding"/>
    <property type="evidence" value="ECO:0007669"/>
    <property type="project" value="UniProtKB-KW"/>
</dbReference>
<evidence type="ECO:0000256" key="13">
    <source>
        <dbReference type="ARBA" id="ARBA00023136"/>
    </source>
</evidence>
<keyword evidence="13 14" id="KW-0472">Membrane</keyword>
<evidence type="ECO:0000313" key="18">
    <source>
        <dbReference type="Proteomes" id="UP000252415"/>
    </source>
</evidence>
<dbReference type="InterPro" id="IPR005467">
    <property type="entry name" value="His_kinase_dom"/>
</dbReference>
<evidence type="ECO:0000256" key="9">
    <source>
        <dbReference type="ARBA" id="ARBA00022777"/>
    </source>
</evidence>
<keyword evidence="8" id="KW-0547">Nucleotide-binding</keyword>
<dbReference type="InterPro" id="IPR036890">
    <property type="entry name" value="HATPase_C_sf"/>
</dbReference>
<keyword evidence="18" id="KW-1185">Reference proteome</keyword>
<dbReference type="AlphaFoldDB" id="A0A368VNR5"/>
<evidence type="ECO:0000256" key="8">
    <source>
        <dbReference type="ARBA" id="ARBA00022741"/>
    </source>
</evidence>
<comment type="catalytic activity">
    <reaction evidence="1">
        <text>ATP + protein L-histidine = ADP + protein N-phospho-L-histidine.</text>
        <dbReference type="EC" id="2.7.13.3"/>
    </reaction>
</comment>
<keyword evidence="6" id="KW-0808">Transferase</keyword>
<feature type="domain" description="Histidine kinase" evidence="15">
    <location>
        <begin position="388"/>
        <end position="582"/>
    </location>
</feature>
<dbReference type="PROSITE" id="PS50885">
    <property type="entry name" value="HAMP"/>
    <property type="match status" value="1"/>
</dbReference>
<dbReference type="PROSITE" id="PS50109">
    <property type="entry name" value="HIS_KIN"/>
    <property type="match status" value="1"/>
</dbReference>
<dbReference type="InterPro" id="IPR050640">
    <property type="entry name" value="Bact_2-comp_sensor_kinase"/>
</dbReference>
<name>A0A368VNR5_9BACL</name>
<evidence type="ECO:0000256" key="14">
    <source>
        <dbReference type="SAM" id="Phobius"/>
    </source>
</evidence>
<dbReference type="GO" id="GO:0005886">
    <property type="term" value="C:plasma membrane"/>
    <property type="evidence" value="ECO:0007669"/>
    <property type="project" value="UniProtKB-SubCell"/>
</dbReference>
<feature type="transmembrane region" description="Helical" evidence="14">
    <location>
        <begin position="12"/>
        <end position="34"/>
    </location>
</feature>
<dbReference type="Pfam" id="PF06580">
    <property type="entry name" value="His_kinase"/>
    <property type="match status" value="1"/>
</dbReference>
<dbReference type="InterPro" id="IPR010559">
    <property type="entry name" value="Sig_transdc_His_kin_internal"/>
</dbReference>
<evidence type="ECO:0000313" key="17">
    <source>
        <dbReference type="EMBL" id="RCW42512.1"/>
    </source>
</evidence>